<evidence type="ECO:0000256" key="3">
    <source>
        <dbReference type="ARBA" id="ARBA00022737"/>
    </source>
</evidence>
<keyword evidence="7" id="KW-1185">Reference proteome</keyword>
<dbReference type="InterPro" id="IPR011990">
    <property type="entry name" value="TPR-like_helical_dom_sf"/>
</dbReference>
<dbReference type="Gene3D" id="1.25.40.10">
    <property type="entry name" value="Tetratricopeptide repeat domain"/>
    <property type="match status" value="1"/>
</dbReference>
<dbReference type="InterPro" id="IPR019734">
    <property type="entry name" value="TPR_rpt"/>
</dbReference>
<accession>A0AAV2ZXD5</accession>
<dbReference type="PANTHER" id="PTHR21405">
    <property type="entry name" value="CDNA SEQUENCE BC021608"/>
    <property type="match status" value="1"/>
</dbReference>
<dbReference type="SUPFAM" id="SSF48452">
    <property type="entry name" value="TPR-like"/>
    <property type="match status" value="1"/>
</dbReference>
<feature type="repeat" description="TPR" evidence="5">
    <location>
        <begin position="49"/>
        <end position="82"/>
    </location>
</feature>
<dbReference type="SMART" id="SM00028">
    <property type="entry name" value="TPR"/>
    <property type="match status" value="3"/>
</dbReference>
<dbReference type="GO" id="GO:0006570">
    <property type="term" value="P:tyrosine metabolic process"/>
    <property type="evidence" value="ECO:0007669"/>
    <property type="project" value="TreeGrafter"/>
</dbReference>
<keyword evidence="3" id="KW-0677">Repeat</keyword>
<dbReference type="InterPro" id="IPR038906">
    <property type="entry name" value="TTC36"/>
</dbReference>
<proteinExistence type="inferred from homology"/>
<evidence type="ECO:0000256" key="5">
    <source>
        <dbReference type="PROSITE-ProRule" id="PRU00339"/>
    </source>
</evidence>
<sequence>MSTQNDAAVLHALFNPNAPFGDISERNEENLQEEANQDCKFPADLLEEARNLELLGVQSAESGDPNTAVERFSKAIELLPDRASAYNNRAQALRLQGDITGALEDLNRALELSGGKGVAGRQALVQRGLILRLKGNEEAAKNDFLLAANQGSEFAKQQLVVLNPYAALCNRMLRDMIQKLCVPDP</sequence>
<evidence type="ECO:0000313" key="7">
    <source>
        <dbReference type="Proteomes" id="UP001181693"/>
    </source>
</evidence>
<dbReference type="PANTHER" id="PTHR21405:SF0">
    <property type="entry name" value="TETRATRICOPEPTIDE REPEAT PROTEIN 36"/>
    <property type="match status" value="1"/>
</dbReference>
<keyword evidence="4 5" id="KW-0802">TPR repeat</keyword>
<evidence type="ECO:0000313" key="6">
    <source>
        <dbReference type="EMBL" id="DBA16155.1"/>
    </source>
</evidence>
<dbReference type="EMBL" id="DYDO01000011">
    <property type="protein sequence ID" value="DBA16155.1"/>
    <property type="molecule type" value="Genomic_DNA"/>
</dbReference>
<name>A0AAV2ZXD5_PYXAD</name>
<evidence type="ECO:0000256" key="2">
    <source>
        <dbReference type="ARBA" id="ARBA00019994"/>
    </source>
</evidence>
<reference evidence="6" key="1">
    <citation type="thesis" date="2020" institute="ProQuest LLC" country="789 East Eisenhower Parkway, Ann Arbor, MI, USA">
        <title>Comparative Genomics and Chromosome Evolution.</title>
        <authorList>
            <person name="Mudd A.B."/>
        </authorList>
    </citation>
    <scope>NUCLEOTIDE SEQUENCE</scope>
    <source>
        <strain evidence="6">1538</strain>
        <tissue evidence="6">Blood</tissue>
    </source>
</reference>
<organism evidence="6 7">
    <name type="scientific">Pyxicephalus adspersus</name>
    <name type="common">African bullfrog</name>
    <dbReference type="NCBI Taxonomy" id="30357"/>
    <lineage>
        <taxon>Eukaryota</taxon>
        <taxon>Metazoa</taxon>
        <taxon>Chordata</taxon>
        <taxon>Craniata</taxon>
        <taxon>Vertebrata</taxon>
        <taxon>Euteleostomi</taxon>
        <taxon>Amphibia</taxon>
        <taxon>Batrachia</taxon>
        <taxon>Anura</taxon>
        <taxon>Neobatrachia</taxon>
        <taxon>Ranoidea</taxon>
        <taxon>Pyxicephalidae</taxon>
        <taxon>Pyxicephalinae</taxon>
        <taxon>Pyxicephalus</taxon>
    </lineage>
</organism>
<protein>
    <recommendedName>
        <fullName evidence="2">Tetratricopeptide repeat protein 36</fullName>
    </recommendedName>
</protein>
<comment type="caution">
    <text evidence="6">The sequence shown here is derived from an EMBL/GenBank/DDBJ whole genome shotgun (WGS) entry which is preliminary data.</text>
</comment>
<dbReference type="FunFam" id="1.25.40.10:FF:000213">
    <property type="entry name" value="Tetratricopeptide repeat domain 36"/>
    <property type="match status" value="1"/>
</dbReference>
<dbReference type="AlphaFoldDB" id="A0AAV2ZXD5"/>
<gene>
    <name evidence="6" type="ORF">GDO54_003577</name>
</gene>
<dbReference type="Pfam" id="PF00515">
    <property type="entry name" value="TPR_1"/>
    <property type="match status" value="1"/>
</dbReference>
<evidence type="ECO:0000256" key="1">
    <source>
        <dbReference type="ARBA" id="ARBA00006995"/>
    </source>
</evidence>
<dbReference type="PROSITE" id="PS50005">
    <property type="entry name" value="TPR"/>
    <property type="match status" value="1"/>
</dbReference>
<dbReference type="Proteomes" id="UP001181693">
    <property type="component" value="Unassembled WGS sequence"/>
</dbReference>
<evidence type="ECO:0000256" key="4">
    <source>
        <dbReference type="ARBA" id="ARBA00022803"/>
    </source>
</evidence>
<comment type="similarity">
    <text evidence="1">Belongs to the TTC36 family.</text>
</comment>